<dbReference type="InterPro" id="IPR002477">
    <property type="entry name" value="Peptidoglycan-bd-like"/>
</dbReference>
<dbReference type="InterPro" id="IPR036366">
    <property type="entry name" value="PGBDSf"/>
</dbReference>
<proteinExistence type="predicted"/>
<sequence>MYEGMNDGSDSYWQCQWGFVCDLQYTLNTCYGRSIAEDGSFGPATKAALQYAQGKAGVSKDGIFGPATRSAMLWANWQGVCLHYHGQKGHMIYS</sequence>
<dbReference type="EMBL" id="CP045529">
    <property type="protein sequence ID" value="QFU96538.1"/>
    <property type="molecule type" value="Genomic_DNA"/>
</dbReference>
<dbReference type="Gene3D" id="1.10.101.10">
    <property type="entry name" value="PGBD-like superfamily/PGBD"/>
    <property type="match status" value="1"/>
</dbReference>
<feature type="domain" description="Peptidoglycan binding-like" evidence="1">
    <location>
        <begin position="20"/>
        <end position="72"/>
    </location>
</feature>
<gene>
    <name evidence="2" type="ORF">KDY119_00022</name>
</gene>
<protein>
    <recommendedName>
        <fullName evidence="1">Peptidoglycan binding-like domain-containing protein</fullName>
    </recommendedName>
</protein>
<evidence type="ECO:0000313" key="3">
    <source>
        <dbReference type="Proteomes" id="UP000326702"/>
    </source>
</evidence>
<accession>A0A5P9Q5A0</accession>
<evidence type="ECO:0000313" key="2">
    <source>
        <dbReference type="EMBL" id="QFU96538.1"/>
    </source>
</evidence>
<dbReference type="InterPro" id="IPR036365">
    <property type="entry name" value="PGBD-like_sf"/>
</dbReference>
<organism evidence="2 3">
    <name type="scientific">Luteimicrobium xylanilyticum</name>
    <dbReference type="NCBI Taxonomy" id="1133546"/>
    <lineage>
        <taxon>Bacteria</taxon>
        <taxon>Bacillati</taxon>
        <taxon>Actinomycetota</taxon>
        <taxon>Actinomycetes</taxon>
        <taxon>Micrococcales</taxon>
        <taxon>Luteimicrobium</taxon>
    </lineage>
</organism>
<dbReference type="SUPFAM" id="SSF47090">
    <property type="entry name" value="PGBD-like"/>
    <property type="match status" value="1"/>
</dbReference>
<dbReference type="AlphaFoldDB" id="A0A5P9Q5A0"/>
<evidence type="ECO:0000259" key="1">
    <source>
        <dbReference type="Pfam" id="PF01471"/>
    </source>
</evidence>
<name>A0A5P9Q5A0_9MICO</name>
<reference evidence="2 3" key="1">
    <citation type="submission" date="2019-10" db="EMBL/GenBank/DDBJ databases">
        <title>Genome sequence of Luteimicrobium xylanilyticum HY-24.</title>
        <authorList>
            <person name="Kim D.Y."/>
            <person name="Park H.-Y."/>
        </authorList>
    </citation>
    <scope>NUCLEOTIDE SEQUENCE [LARGE SCALE GENOMIC DNA]</scope>
    <source>
        <strain evidence="2 3">HY-24</strain>
    </source>
</reference>
<dbReference type="KEGG" id="lxl:KDY119_00022"/>
<dbReference type="Pfam" id="PF01471">
    <property type="entry name" value="PG_binding_1"/>
    <property type="match status" value="1"/>
</dbReference>
<dbReference type="Proteomes" id="UP000326702">
    <property type="component" value="Chromosome"/>
</dbReference>
<keyword evidence="3" id="KW-1185">Reference proteome</keyword>